<dbReference type="SUPFAM" id="SSF47598">
    <property type="entry name" value="Ribbon-helix-helix"/>
    <property type="match status" value="1"/>
</dbReference>
<accession>A0A6I4TDB6</accession>
<gene>
    <name evidence="1" type="ORF">GRI40_10160</name>
</gene>
<dbReference type="Gene3D" id="1.10.1220.10">
    <property type="entry name" value="Met repressor-like"/>
    <property type="match status" value="1"/>
</dbReference>
<dbReference type="RefSeq" id="WP_160611207.1">
    <property type="nucleotide sequence ID" value="NZ_WTZA01000001.1"/>
</dbReference>
<dbReference type="GO" id="GO:0006355">
    <property type="term" value="P:regulation of DNA-templated transcription"/>
    <property type="evidence" value="ECO:0007669"/>
    <property type="project" value="InterPro"/>
</dbReference>
<reference evidence="1 2" key="1">
    <citation type="submission" date="2019-12" db="EMBL/GenBank/DDBJ databases">
        <title>Genomic-based taxomic classification of the family Erythrobacteraceae.</title>
        <authorList>
            <person name="Xu L."/>
        </authorList>
    </citation>
    <scope>NUCLEOTIDE SEQUENCE [LARGE SCALE GENOMIC DNA]</scope>
    <source>
        <strain evidence="1 2">100921-2</strain>
    </source>
</reference>
<protein>
    <submittedName>
        <fullName evidence="1">Toxin-antitoxin system HicB family antitoxin</fullName>
    </submittedName>
</protein>
<dbReference type="InterPro" id="IPR010985">
    <property type="entry name" value="Ribbon_hlx_hlx"/>
</dbReference>
<dbReference type="AlphaFoldDB" id="A0A6I4TDB6"/>
<dbReference type="InterPro" id="IPR013321">
    <property type="entry name" value="Arc_rbn_hlx_hlx"/>
</dbReference>
<organism evidence="1 2">
    <name type="scientific">Tsuneonella aeria</name>
    <dbReference type="NCBI Taxonomy" id="1837929"/>
    <lineage>
        <taxon>Bacteria</taxon>
        <taxon>Pseudomonadati</taxon>
        <taxon>Pseudomonadota</taxon>
        <taxon>Alphaproteobacteria</taxon>
        <taxon>Sphingomonadales</taxon>
        <taxon>Erythrobacteraceae</taxon>
        <taxon>Tsuneonella</taxon>
    </lineage>
</organism>
<sequence>MAAPPKKAFALRLDPAVHAAVERLAAAELRSANAQIEMLLREALKARGVDVAKGQPIRRGRPPRGEDT</sequence>
<comment type="caution">
    <text evidence="1">The sequence shown here is derived from an EMBL/GenBank/DDBJ whole genome shotgun (WGS) entry which is preliminary data.</text>
</comment>
<evidence type="ECO:0000313" key="1">
    <source>
        <dbReference type="EMBL" id="MXO75579.1"/>
    </source>
</evidence>
<dbReference type="EMBL" id="WTZA01000001">
    <property type="protein sequence ID" value="MXO75579.1"/>
    <property type="molecule type" value="Genomic_DNA"/>
</dbReference>
<keyword evidence="2" id="KW-1185">Reference proteome</keyword>
<proteinExistence type="predicted"/>
<dbReference type="Proteomes" id="UP000439522">
    <property type="component" value="Unassembled WGS sequence"/>
</dbReference>
<name>A0A6I4TDB6_9SPHN</name>
<evidence type="ECO:0000313" key="2">
    <source>
        <dbReference type="Proteomes" id="UP000439522"/>
    </source>
</evidence>